<dbReference type="AlphaFoldDB" id="B4VWQ8"/>
<evidence type="ECO:0000313" key="2">
    <source>
        <dbReference type="Proteomes" id="UP000003835"/>
    </source>
</evidence>
<evidence type="ECO:0000313" key="1">
    <source>
        <dbReference type="EMBL" id="EDX73808.1"/>
    </source>
</evidence>
<accession>B4VWQ8</accession>
<organism evidence="1 2">
    <name type="scientific">Coleofasciculus chthonoplastes PCC 7420</name>
    <dbReference type="NCBI Taxonomy" id="118168"/>
    <lineage>
        <taxon>Bacteria</taxon>
        <taxon>Bacillati</taxon>
        <taxon>Cyanobacteriota</taxon>
        <taxon>Cyanophyceae</taxon>
        <taxon>Coleofasciculales</taxon>
        <taxon>Coleofasciculaceae</taxon>
        <taxon>Coleofasciculus</taxon>
    </lineage>
</organism>
<sequence length="50" mass="5907">MFILGFISDYLLSRLSLTDLNSFSYQMLFYQAIFKARPEPLSIFTCPNHR</sequence>
<name>B4VWQ8_9CYAN</name>
<dbReference type="EMBL" id="DS989856">
    <property type="protein sequence ID" value="EDX73808.1"/>
    <property type="molecule type" value="Genomic_DNA"/>
</dbReference>
<reference evidence="1 2" key="1">
    <citation type="submission" date="2008-07" db="EMBL/GenBank/DDBJ databases">
        <authorList>
            <person name="Tandeau de Marsac N."/>
            <person name="Ferriera S."/>
            <person name="Johnson J."/>
            <person name="Kravitz S."/>
            <person name="Beeson K."/>
            <person name="Sutton G."/>
            <person name="Rogers Y.-H."/>
            <person name="Friedman R."/>
            <person name="Frazier M."/>
            <person name="Venter J.C."/>
        </authorList>
    </citation>
    <scope>NUCLEOTIDE SEQUENCE [LARGE SCALE GENOMIC DNA]</scope>
    <source>
        <strain evidence="1 2">PCC 7420</strain>
    </source>
</reference>
<protein>
    <submittedName>
        <fullName evidence="1">Uncharacterized protein</fullName>
    </submittedName>
</protein>
<proteinExistence type="predicted"/>
<dbReference type="HOGENOM" id="CLU_3116711_0_0_3"/>
<dbReference type="Proteomes" id="UP000003835">
    <property type="component" value="Unassembled WGS sequence"/>
</dbReference>
<keyword evidence="2" id="KW-1185">Reference proteome</keyword>
<gene>
    <name evidence="1" type="ORF">MC7420_6856</name>
</gene>